<dbReference type="FunFam" id="2.40.50.1000:FF:000002">
    <property type="entry name" value="40S ribosomal protein S11"/>
    <property type="match status" value="1"/>
</dbReference>
<evidence type="ECO:0000256" key="1">
    <source>
        <dbReference type="ARBA" id="ARBA00010254"/>
    </source>
</evidence>
<comment type="caution">
    <text evidence="10">The sequence shown here is derived from an EMBL/GenBank/DDBJ whole genome shotgun (WGS) entry which is preliminary data.</text>
</comment>
<dbReference type="NCBIfam" id="TIGR03630">
    <property type="entry name" value="uS17_arch"/>
    <property type="match status" value="1"/>
</dbReference>
<dbReference type="GO" id="GO:0003735">
    <property type="term" value="F:structural constituent of ribosome"/>
    <property type="evidence" value="ECO:0007669"/>
    <property type="project" value="InterPro"/>
</dbReference>
<evidence type="ECO:0000259" key="9">
    <source>
        <dbReference type="Pfam" id="PF16205"/>
    </source>
</evidence>
<dbReference type="AlphaFoldDB" id="A0A834IEA4"/>
<reference evidence="10" key="1">
    <citation type="submission" date="2020-08" db="EMBL/GenBank/DDBJ databases">
        <title>Genome sequencing and assembly of the red palm weevil Rhynchophorus ferrugineus.</title>
        <authorList>
            <person name="Dias G.B."/>
            <person name="Bergman C.M."/>
            <person name="Manee M."/>
        </authorList>
    </citation>
    <scope>NUCLEOTIDE SEQUENCE</scope>
    <source>
        <strain evidence="10">AA-2017</strain>
        <tissue evidence="10">Whole larva</tissue>
    </source>
</reference>
<evidence type="ECO:0000256" key="4">
    <source>
        <dbReference type="ARBA" id="ARBA00022980"/>
    </source>
</evidence>
<keyword evidence="3" id="KW-0694">RNA-binding</keyword>
<keyword evidence="5 8" id="KW-0687">Ribonucleoprotein</keyword>
<feature type="domain" description="Small ribosomal subunit protein uS17 N-terminal" evidence="9">
    <location>
        <begin position="46"/>
        <end position="108"/>
    </location>
</feature>
<sequence>MADQNERAFQRQPTIFLNHKKGAGGKKKSLRYHKEVGLGFKTPRETEKAFQKQPTVFVNQKLGKRKKTARLSRNVGLGFKTPREAIDGSYIDKKCPFTGNVSIRGRILTGVVQKMKMQRTIVIRRDYLHYIRKYNRFEKRHRNMSVHLSPCFRDVEIGDVVTIGECRPLSKTVRFNVLKVTKSSSSKKSFKKF</sequence>
<proteinExistence type="inferred from homology"/>
<dbReference type="InterPro" id="IPR019979">
    <property type="entry name" value="Ribosomal_uS17_CS"/>
</dbReference>
<keyword evidence="4 8" id="KW-0689">Ribosomal protein</keyword>
<dbReference type="OrthoDB" id="10254436at2759"/>
<dbReference type="EMBL" id="JAACXV010000346">
    <property type="protein sequence ID" value="KAF7279692.1"/>
    <property type="molecule type" value="Genomic_DNA"/>
</dbReference>
<dbReference type="InterPro" id="IPR032440">
    <property type="entry name" value="Ribosomal_uS17_N"/>
</dbReference>
<dbReference type="GO" id="GO:0019843">
    <property type="term" value="F:rRNA binding"/>
    <property type="evidence" value="ECO:0007669"/>
    <property type="project" value="UniProtKB-KW"/>
</dbReference>
<keyword evidence="11" id="KW-1185">Reference proteome</keyword>
<comment type="similarity">
    <text evidence="1 8">Belongs to the universal ribosomal protein uS17 family.</text>
</comment>
<dbReference type="Pfam" id="PF00366">
    <property type="entry name" value="Ribosomal_S17"/>
    <property type="match status" value="1"/>
</dbReference>
<dbReference type="InterPro" id="IPR000266">
    <property type="entry name" value="Ribosomal_uS17"/>
</dbReference>
<dbReference type="PANTHER" id="PTHR10744">
    <property type="entry name" value="40S RIBOSOMAL PROTEIN S11 FAMILY MEMBER"/>
    <property type="match status" value="1"/>
</dbReference>
<evidence type="ECO:0000313" key="10">
    <source>
        <dbReference type="EMBL" id="KAF7279692.1"/>
    </source>
</evidence>
<evidence type="ECO:0000256" key="3">
    <source>
        <dbReference type="ARBA" id="ARBA00022884"/>
    </source>
</evidence>
<organism evidence="10 11">
    <name type="scientific">Rhynchophorus ferrugineus</name>
    <name type="common">Red palm weevil</name>
    <name type="synonym">Curculio ferrugineus</name>
    <dbReference type="NCBI Taxonomy" id="354439"/>
    <lineage>
        <taxon>Eukaryota</taxon>
        <taxon>Metazoa</taxon>
        <taxon>Ecdysozoa</taxon>
        <taxon>Arthropoda</taxon>
        <taxon>Hexapoda</taxon>
        <taxon>Insecta</taxon>
        <taxon>Pterygota</taxon>
        <taxon>Neoptera</taxon>
        <taxon>Endopterygota</taxon>
        <taxon>Coleoptera</taxon>
        <taxon>Polyphaga</taxon>
        <taxon>Cucujiformia</taxon>
        <taxon>Curculionidae</taxon>
        <taxon>Dryophthorinae</taxon>
        <taxon>Rhynchophorus</taxon>
    </lineage>
</organism>
<dbReference type="FunFam" id="2.40.50.1000:FF:000013">
    <property type="entry name" value="40S ribosomal protein S11-like Protein"/>
    <property type="match status" value="1"/>
</dbReference>
<gene>
    <name evidence="10" type="ORF">GWI33_006852</name>
</gene>
<keyword evidence="2" id="KW-0699">rRNA-binding</keyword>
<dbReference type="CDD" id="cd00364">
    <property type="entry name" value="Ribosomal_uS17"/>
    <property type="match status" value="1"/>
</dbReference>
<dbReference type="InterPro" id="IPR012340">
    <property type="entry name" value="NA-bd_OB-fold"/>
</dbReference>
<evidence type="ECO:0000256" key="2">
    <source>
        <dbReference type="ARBA" id="ARBA00022730"/>
    </source>
</evidence>
<evidence type="ECO:0000256" key="5">
    <source>
        <dbReference type="ARBA" id="ARBA00023274"/>
    </source>
</evidence>
<dbReference type="GO" id="GO:0022627">
    <property type="term" value="C:cytosolic small ribosomal subunit"/>
    <property type="evidence" value="ECO:0007669"/>
    <property type="project" value="TreeGrafter"/>
</dbReference>
<dbReference type="PANTHER" id="PTHR10744:SF9">
    <property type="entry name" value="40S RIBOSOMAL PROTEIN S11-RELATED"/>
    <property type="match status" value="1"/>
</dbReference>
<dbReference type="SUPFAM" id="SSF50249">
    <property type="entry name" value="Nucleic acid-binding proteins"/>
    <property type="match status" value="1"/>
</dbReference>
<dbReference type="Gene3D" id="2.40.50.1000">
    <property type="match status" value="2"/>
</dbReference>
<evidence type="ECO:0000256" key="6">
    <source>
        <dbReference type="ARBA" id="ARBA00035164"/>
    </source>
</evidence>
<evidence type="ECO:0000256" key="8">
    <source>
        <dbReference type="RuleBase" id="RU003872"/>
    </source>
</evidence>
<dbReference type="PRINTS" id="PR00973">
    <property type="entry name" value="RIBOSOMALS17"/>
</dbReference>
<accession>A0A834IEA4</accession>
<dbReference type="Pfam" id="PF16205">
    <property type="entry name" value="Ribosomal_S17_N"/>
    <property type="match status" value="2"/>
</dbReference>
<dbReference type="GO" id="GO:0006412">
    <property type="term" value="P:translation"/>
    <property type="evidence" value="ECO:0007669"/>
    <property type="project" value="InterPro"/>
</dbReference>
<dbReference type="NCBIfam" id="NF006345">
    <property type="entry name" value="PRK08572.1"/>
    <property type="match status" value="1"/>
</dbReference>
<evidence type="ECO:0000313" key="11">
    <source>
        <dbReference type="Proteomes" id="UP000625711"/>
    </source>
</evidence>
<dbReference type="PROSITE" id="PS00056">
    <property type="entry name" value="RIBOSOMAL_S17"/>
    <property type="match status" value="1"/>
</dbReference>
<dbReference type="InterPro" id="IPR028333">
    <property type="entry name" value="Ribosomal_uS17_arc/euk"/>
</dbReference>
<name>A0A834IEA4_RHYFE</name>
<dbReference type="Proteomes" id="UP000625711">
    <property type="component" value="Unassembled WGS sequence"/>
</dbReference>
<feature type="domain" description="Small ribosomal subunit protein uS17 N-terminal" evidence="9">
    <location>
        <begin position="4"/>
        <end position="45"/>
    </location>
</feature>
<evidence type="ECO:0000256" key="7">
    <source>
        <dbReference type="ARBA" id="ARBA00035471"/>
    </source>
</evidence>
<protein>
    <recommendedName>
        <fullName evidence="6">Small ribosomal subunit protein uS17</fullName>
    </recommendedName>
    <alternativeName>
        <fullName evidence="7">40S ribosomal protein S11</fullName>
    </alternativeName>
</protein>